<reference evidence="1 2" key="1">
    <citation type="submission" date="2018-04" db="EMBL/GenBank/DDBJ databases">
        <title>Bacteria isolated from cave deposits of Manipur.</title>
        <authorList>
            <person name="Sahoo D."/>
            <person name="Sarangthem I."/>
            <person name="Nandeibam J."/>
        </authorList>
    </citation>
    <scope>NUCLEOTIDE SEQUENCE [LARGE SCALE GENOMIC DNA]</scope>
    <source>
        <strain evidence="2">mrc11</strain>
    </source>
</reference>
<name>A0A328HGN1_ARTGO</name>
<organism evidence="1 2">
    <name type="scientific">Arthrobacter globiformis</name>
    <dbReference type="NCBI Taxonomy" id="1665"/>
    <lineage>
        <taxon>Bacteria</taxon>
        <taxon>Bacillati</taxon>
        <taxon>Actinomycetota</taxon>
        <taxon>Actinomycetes</taxon>
        <taxon>Micrococcales</taxon>
        <taxon>Micrococcaceae</taxon>
        <taxon>Arthrobacter</taxon>
    </lineage>
</organism>
<evidence type="ECO:0000313" key="2">
    <source>
        <dbReference type="Proteomes" id="UP000249166"/>
    </source>
</evidence>
<dbReference type="RefSeq" id="WP_111903408.1">
    <property type="nucleotide sequence ID" value="NZ_QLNP01000066.1"/>
</dbReference>
<protein>
    <submittedName>
        <fullName evidence="1">Uncharacterized protein</fullName>
    </submittedName>
</protein>
<dbReference type="Proteomes" id="UP000249166">
    <property type="component" value="Unassembled WGS sequence"/>
</dbReference>
<sequence>MSMQVHHVAQLDRDVAEEVTKWMKYLKGQVTSVQFLTTTVPDPKEPEKWRVQYEAYITYQR</sequence>
<dbReference type="OrthoDB" id="4949774at2"/>
<evidence type="ECO:0000313" key="1">
    <source>
        <dbReference type="EMBL" id="RAM37786.1"/>
    </source>
</evidence>
<proteinExistence type="predicted"/>
<comment type="caution">
    <text evidence="1">The sequence shown here is derived from an EMBL/GenBank/DDBJ whole genome shotgun (WGS) entry which is preliminary data.</text>
</comment>
<gene>
    <name evidence="1" type="ORF">DBZ45_08035</name>
</gene>
<dbReference type="EMBL" id="QLNP01000066">
    <property type="protein sequence ID" value="RAM37786.1"/>
    <property type="molecule type" value="Genomic_DNA"/>
</dbReference>
<dbReference type="AlphaFoldDB" id="A0A328HGN1"/>
<accession>A0A328HGN1</accession>